<keyword evidence="2" id="KW-1185">Reference proteome</keyword>
<proteinExistence type="predicted"/>
<name>A0ABV2KP38_9HYPH</name>
<sequence>MRPPGRIWTREAAMAEVQVPKAERGYVLRPWKWMASTLAAIQQWRQAGLTRRAIAGLDRDQLTDIGYLEPPRPTIEVKPGLITNLMSMS</sequence>
<accession>A0ABV2KP38</accession>
<evidence type="ECO:0000313" key="2">
    <source>
        <dbReference type="Proteomes" id="UP001549143"/>
    </source>
</evidence>
<comment type="caution">
    <text evidence="1">The sequence shown here is derived from an EMBL/GenBank/DDBJ whole genome shotgun (WGS) entry which is preliminary data.</text>
</comment>
<dbReference type="EMBL" id="JBEPMN010000015">
    <property type="protein sequence ID" value="MET3662846.1"/>
    <property type="molecule type" value="Genomic_DNA"/>
</dbReference>
<reference evidence="1 2" key="1">
    <citation type="submission" date="2024-06" db="EMBL/GenBank/DDBJ databases">
        <title>Genomic Encyclopedia of Type Strains, Phase IV (KMG-IV): sequencing the most valuable type-strain genomes for metagenomic binning, comparative biology and taxonomic classification.</title>
        <authorList>
            <person name="Goeker M."/>
        </authorList>
    </citation>
    <scope>NUCLEOTIDE SEQUENCE [LARGE SCALE GENOMIC DNA]</scope>
    <source>
        <strain evidence="1 2">DSM 19730</strain>
    </source>
</reference>
<evidence type="ECO:0000313" key="1">
    <source>
        <dbReference type="EMBL" id="MET3662846.1"/>
    </source>
</evidence>
<protein>
    <submittedName>
        <fullName evidence="1">Uncharacterized protein YjiS (DUF1127 family)</fullName>
    </submittedName>
</protein>
<dbReference type="RefSeq" id="WP_354152682.1">
    <property type="nucleotide sequence ID" value="NZ_JBEPMN010000015.1"/>
</dbReference>
<organism evidence="1 2">
    <name type="scientific">Aquamicrobium ahrensii</name>
    <dbReference type="NCBI Taxonomy" id="469551"/>
    <lineage>
        <taxon>Bacteria</taxon>
        <taxon>Pseudomonadati</taxon>
        <taxon>Pseudomonadota</taxon>
        <taxon>Alphaproteobacteria</taxon>
        <taxon>Hyphomicrobiales</taxon>
        <taxon>Phyllobacteriaceae</taxon>
        <taxon>Aquamicrobium</taxon>
    </lineage>
</organism>
<dbReference type="Proteomes" id="UP001549143">
    <property type="component" value="Unassembled WGS sequence"/>
</dbReference>
<gene>
    <name evidence="1" type="ORF">ABID44_003197</name>
</gene>